<keyword evidence="2" id="KW-1185">Reference proteome</keyword>
<dbReference type="AlphaFoldDB" id="A0A839UPF1"/>
<evidence type="ECO:0008006" key="3">
    <source>
        <dbReference type="Google" id="ProtNLM"/>
    </source>
</evidence>
<evidence type="ECO:0000313" key="1">
    <source>
        <dbReference type="EMBL" id="MBB3168601.1"/>
    </source>
</evidence>
<name>A0A839UPF1_9GAMM</name>
<evidence type="ECO:0000313" key="2">
    <source>
        <dbReference type="Proteomes" id="UP000559987"/>
    </source>
</evidence>
<dbReference type="PROSITE" id="PS51257">
    <property type="entry name" value="PROKAR_LIPOPROTEIN"/>
    <property type="match status" value="1"/>
</dbReference>
<dbReference type="RefSeq" id="WP_183910072.1">
    <property type="nucleotide sequence ID" value="NZ_JACHXZ010000002.1"/>
</dbReference>
<comment type="caution">
    <text evidence="1">The sequence shown here is derived from an EMBL/GenBank/DDBJ whole genome shotgun (WGS) entry which is preliminary data.</text>
</comment>
<proteinExistence type="predicted"/>
<dbReference type="Proteomes" id="UP000559987">
    <property type="component" value="Unassembled WGS sequence"/>
</dbReference>
<reference evidence="1 2" key="1">
    <citation type="submission" date="2020-08" db="EMBL/GenBank/DDBJ databases">
        <title>Genomic Encyclopedia of Type Strains, Phase III (KMG-III): the genomes of soil and plant-associated and newly described type strains.</title>
        <authorList>
            <person name="Whitman W."/>
        </authorList>
    </citation>
    <scope>NUCLEOTIDE SEQUENCE [LARGE SCALE GENOMIC DNA]</scope>
    <source>
        <strain evidence="1 2">CECT 8571</strain>
    </source>
</reference>
<sequence>MKHLPFLLSVCFSLASCATYKVETSEDFAFSKLEGQSSDNIRTQKKNDYPQGFQCFEPMMFVLTLGVVPTHCVDDYEVKVGEEIAGDAKVTVMAGWVPLFMSALPKWKYGSDPNLPAELIEAAESAN</sequence>
<organism evidence="1 2">
    <name type="scientific">Simiduia aestuariiviva</name>
    <dbReference type="NCBI Taxonomy" id="1510459"/>
    <lineage>
        <taxon>Bacteria</taxon>
        <taxon>Pseudomonadati</taxon>
        <taxon>Pseudomonadota</taxon>
        <taxon>Gammaproteobacteria</taxon>
        <taxon>Cellvibrionales</taxon>
        <taxon>Cellvibrionaceae</taxon>
        <taxon>Simiduia</taxon>
    </lineage>
</organism>
<protein>
    <recommendedName>
        <fullName evidence="3">Lipoprotein</fullName>
    </recommendedName>
</protein>
<gene>
    <name evidence="1" type="ORF">FHS30_001785</name>
</gene>
<accession>A0A839UPF1</accession>
<dbReference type="EMBL" id="JACHXZ010000002">
    <property type="protein sequence ID" value="MBB3168601.1"/>
    <property type="molecule type" value="Genomic_DNA"/>
</dbReference>